<evidence type="ECO:0000313" key="2">
    <source>
        <dbReference type="EMBL" id="KAJ4753569.1"/>
    </source>
</evidence>
<dbReference type="InterPro" id="IPR053217">
    <property type="entry name" value="ACC_Biotin_Carrier"/>
</dbReference>
<dbReference type="InterPro" id="IPR011053">
    <property type="entry name" value="Single_hybrid_motif"/>
</dbReference>
<comment type="caution">
    <text evidence="2">The sequence shown here is derived from an EMBL/GenBank/DDBJ whole genome shotgun (WGS) entry which is preliminary data.</text>
</comment>
<dbReference type="Gene3D" id="2.40.50.100">
    <property type="match status" value="1"/>
</dbReference>
<dbReference type="PANTHER" id="PTHR47597:SF2">
    <property type="entry name" value="LIPOYL-BINDING DOMAIN-CONTAINING PROTEIN"/>
    <property type="match status" value="1"/>
</dbReference>
<gene>
    <name evidence="2" type="ORF">LUZ62_087974</name>
</gene>
<reference evidence="2" key="1">
    <citation type="submission" date="2022-08" db="EMBL/GenBank/DDBJ databases">
        <authorList>
            <person name="Marques A."/>
        </authorList>
    </citation>
    <scope>NUCLEOTIDE SEQUENCE</scope>
    <source>
        <strain evidence="2">RhyPub2mFocal</strain>
        <tissue evidence="2">Leaves</tissue>
    </source>
</reference>
<organism evidence="2 3">
    <name type="scientific">Rhynchospora pubera</name>
    <dbReference type="NCBI Taxonomy" id="906938"/>
    <lineage>
        <taxon>Eukaryota</taxon>
        <taxon>Viridiplantae</taxon>
        <taxon>Streptophyta</taxon>
        <taxon>Embryophyta</taxon>
        <taxon>Tracheophyta</taxon>
        <taxon>Spermatophyta</taxon>
        <taxon>Magnoliopsida</taxon>
        <taxon>Liliopsida</taxon>
        <taxon>Poales</taxon>
        <taxon>Cyperaceae</taxon>
        <taxon>Cyperoideae</taxon>
        <taxon>Rhynchosporeae</taxon>
        <taxon>Rhynchospora</taxon>
    </lineage>
</organism>
<evidence type="ECO:0000256" key="1">
    <source>
        <dbReference type="SAM" id="MobiDB-lite"/>
    </source>
</evidence>
<sequence>MGGSQLCGETDAEIAHGGFNKERTAQSIISFSFSFSSLFSLNTLFLTQRKLISLYLSRILSIEHCASPMDATALTRSFSGAVVGAKSPFSKKLLLPAQFSRAAIGKKQPILSCLKATETSSVLSSDAVSTVERTKAVKKGTFPSGVEGMLRDICDGTSVAEVKLKVGKFQMYLKRDVESSPVESHPPSYQVAVAPPVPSASVNDSAVTSHQETEAAPKSSSEENNPFKHVSGKDARIALQGLDASSYEIVSAPTVGVFLRSRTVKGEKRPSVCKEGMVIKEGQVIGFITQFENDLPIRSNVAGEIISFLCKDGEPVGYGDPLLAVLPSFHGSEIGL</sequence>
<dbReference type="SUPFAM" id="SSF51230">
    <property type="entry name" value="Single hybrid motif"/>
    <property type="match status" value="1"/>
</dbReference>
<name>A0AAV8CCJ4_9POAL</name>
<dbReference type="CDD" id="cd06850">
    <property type="entry name" value="biotinyl_domain"/>
    <property type="match status" value="1"/>
</dbReference>
<dbReference type="AlphaFoldDB" id="A0AAV8CCJ4"/>
<feature type="region of interest" description="Disordered" evidence="1">
    <location>
        <begin position="200"/>
        <end position="229"/>
    </location>
</feature>
<accession>A0AAV8CCJ4</accession>
<evidence type="ECO:0000313" key="3">
    <source>
        <dbReference type="Proteomes" id="UP001140206"/>
    </source>
</evidence>
<dbReference type="Proteomes" id="UP001140206">
    <property type="component" value="Chromosome 5"/>
</dbReference>
<keyword evidence="3" id="KW-1185">Reference proteome</keyword>
<proteinExistence type="predicted"/>
<dbReference type="PANTHER" id="PTHR47597">
    <property type="entry name" value="IS A MEMBER OF THE PF|00364 BIOTIN-REQUIRING ENZYMES FAMILY-RELATED"/>
    <property type="match status" value="1"/>
</dbReference>
<protein>
    <submittedName>
        <fullName evidence="2">Biotin/lipoyl attachment domain protein</fullName>
    </submittedName>
</protein>
<dbReference type="EMBL" id="JAMFTS010000005">
    <property type="protein sequence ID" value="KAJ4753569.1"/>
    <property type="molecule type" value="Genomic_DNA"/>
</dbReference>